<dbReference type="GO" id="GO:0043565">
    <property type="term" value="F:sequence-specific DNA binding"/>
    <property type="evidence" value="ECO:0007669"/>
    <property type="project" value="InterPro"/>
</dbReference>
<keyword evidence="1" id="KW-0805">Transcription regulation</keyword>
<dbReference type="SMART" id="SM00342">
    <property type="entry name" value="HTH_ARAC"/>
    <property type="match status" value="1"/>
</dbReference>
<dbReference type="InterPro" id="IPR032783">
    <property type="entry name" value="AraC_lig"/>
</dbReference>
<reference evidence="6 7" key="1">
    <citation type="submission" date="2020-12" db="EMBL/GenBank/DDBJ databases">
        <title>FDA dAtabase for Regulatory Grade micrObial Sequences (FDA-ARGOS): Supporting development and validation of Infectious Disease Dx tests.</title>
        <authorList>
            <person name="Sproer C."/>
            <person name="Gronow S."/>
            <person name="Severitt S."/>
            <person name="Schroder I."/>
            <person name="Tallon L."/>
            <person name="Sadzewicz L."/>
            <person name="Zhao X."/>
            <person name="Boylan J."/>
            <person name="Ott S."/>
            <person name="Bowen H."/>
            <person name="Vavikolanu K."/>
            <person name="Mehta A."/>
            <person name="Aluvathingal J."/>
            <person name="Nadendla S."/>
            <person name="Lowell S."/>
            <person name="Myers T."/>
            <person name="Yan Y."/>
            <person name="Sichtig H."/>
        </authorList>
    </citation>
    <scope>NUCLEOTIDE SEQUENCE [LARGE SCALE GENOMIC DNA]</scope>
    <source>
        <strain evidence="6 7">FDAARGOS_990</strain>
    </source>
</reference>
<feature type="domain" description="HTH araC/xylS-type" evidence="5">
    <location>
        <begin position="237"/>
        <end position="335"/>
    </location>
</feature>
<evidence type="ECO:0000313" key="7">
    <source>
        <dbReference type="Proteomes" id="UP000595374"/>
    </source>
</evidence>
<evidence type="ECO:0000256" key="1">
    <source>
        <dbReference type="ARBA" id="ARBA00023015"/>
    </source>
</evidence>
<dbReference type="EMBL" id="CP065989">
    <property type="protein sequence ID" value="QQB15986.1"/>
    <property type="molecule type" value="Genomic_DNA"/>
</dbReference>
<evidence type="ECO:0000256" key="3">
    <source>
        <dbReference type="ARBA" id="ARBA00023163"/>
    </source>
</evidence>
<evidence type="ECO:0000259" key="5">
    <source>
        <dbReference type="PROSITE" id="PS01124"/>
    </source>
</evidence>
<evidence type="ECO:0000256" key="4">
    <source>
        <dbReference type="SAM" id="MobiDB-lite"/>
    </source>
</evidence>
<accession>A0A7T4A296</accession>
<feature type="compositionally biased region" description="Low complexity" evidence="4">
    <location>
        <begin position="1"/>
        <end position="10"/>
    </location>
</feature>
<dbReference type="Proteomes" id="UP000595374">
    <property type="component" value="Chromosome"/>
</dbReference>
<dbReference type="AlphaFoldDB" id="A0A7T4A296"/>
<dbReference type="InterPro" id="IPR018060">
    <property type="entry name" value="HTH_AraC"/>
</dbReference>
<dbReference type="PROSITE" id="PS01124">
    <property type="entry name" value="HTH_ARAC_FAMILY_2"/>
    <property type="match status" value="1"/>
</dbReference>
<dbReference type="InterPro" id="IPR050204">
    <property type="entry name" value="AraC_XylS_family_regulators"/>
</dbReference>
<evidence type="ECO:0000313" key="6">
    <source>
        <dbReference type="EMBL" id="QQB15986.1"/>
    </source>
</evidence>
<keyword evidence="2" id="KW-0238">DNA-binding</keyword>
<sequence>MRAARASAPETPAPRRRPAAGRAVEAPGGEDRLARVLGTLRMRSTFCSHSEFGDPWSLEMPAIADSVSFHVLVAGSCWLRLPGEDAVELAAGDLALVPHGRGHDLLSDPAAPRGPRVDLLPQEYLGESYSVLRYGGAGPTTRLICGIVGFDDPAARQLVRSLPAILRVSGDEAGVASSVRDTLRLIAAELAHPQPGAETVATRLADVLVVQAIRSWMNSDAEAGAGWLRSLRDERIGRVIEAIHDGPGEEWTLERLARVAGMSRSSFSARFTDLVGEAPIAYLTRWRMAIAQSRLRDTEVTAATLAGELGYRSEAAFNRAFTRIVGSTPGAVRRQGSQGAAERDVEPLS</sequence>
<dbReference type="Gene3D" id="1.10.10.60">
    <property type="entry name" value="Homeodomain-like"/>
    <property type="match status" value="2"/>
</dbReference>
<gene>
    <name evidence="6" type="ORF">I6H47_03865</name>
</gene>
<dbReference type="Pfam" id="PF12852">
    <property type="entry name" value="Cupin_6"/>
    <property type="match status" value="1"/>
</dbReference>
<name>A0A7T4A296_9MICO</name>
<dbReference type="PANTHER" id="PTHR46796">
    <property type="entry name" value="HTH-TYPE TRANSCRIPTIONAL ACTIVATOR RHAS-RELATED"/>
    <property type="match status" value="1"/>
</dbReference>
<organism evidence="6 7">
    <name type="scientific">Brevibacterium casei</name>
    <dbReference type="NCBI Taxonomy" id="33889"/>
    <lineage>
        <taxon>Bacteria</taxon>
        <taxon>Bacillati</taxon>
        <taxon>Actinomycetota</taxon>
        <taxon>Actinomycetes</taxon>
        <taxon>Micrococcales</taxon>
        <taxon>Brevibacteriaceae</taxon>
        <taxon>Brevibacterium</taxon>
    </lineage>
</organism>
<feature type="region of interest" description="Disordered" evidence="4">
    <location>
        <begin position="1"/>
        <end position="27"/>
    </location>
</feature>
<dbReference type="PANTHER" id="PTHR46796:SF7">
    <property type="entry name" value="ARAC FAMILY TRANSCRIPTIONAL REGULATOR"/>
    <property type="match status" value="1"/>
</dbReference>
<feature type="region of interest" description="Disordered" evidence="4">
    <location>
        <begin position="330"/>
        <end position="349"/>
    </location>
</feature>
<keyword evidence="3" id="KW-0804">Transcription</keyword>
<dbReference type="Pfam" id="PF12833">
    <property type="entry name" value="HTH_18"/>
    <property type="match status" value="1"/>
</dbReference>
<dbReference type="GO" id="GO:0003700">
    <property type="term" value="F:DNA-binding transcription factor activity"/>
    <property type="evidence" value="ECO:0007669"/>
    <property type="project" value="InterPro"/>
</dbReference>
<dbReference type="InterPro" id="IPR009057">
    <property type="entry name" value="Homeodomain-like_sf"/>
</dbReference>
<proteinExistence type="predicted"/>
<evidence type="ECO:0000256" key="2">
    <source>
        <dbReference type="ARBA" id="ARBA00023125"/>
    </source>
</evidence>
<protein>
    <submittedName>
        <fullName evidence="6">AraC family transcriptional regulator</fullName>
    </submittedName>
</protein>
<dbReference type="SUPFAM" id="SSF46689">
    <property type="entry name" value="Homeodomain-like"/>
    <property type="match status" value="2"/>
</dbReference>